<gene>
    <name evidence="12" type="ORF">CEUTPL_LOCUS7483</name>
</gene>
<proteinExistence type="inferred from homology"/>
<keyword evidence="4" id="KW-0677">Repeat</keyword>
<evidence type="ECO:0000313" key="12">
    <source>
        <dbReference type="EMBL" id="CAH1128755.1"/>
    </source>
</evidence>
<evidence type="ECO:0000256" key="2">
    <source>
        <dbReference type="ARBA" id="ARBA00010194"/>
    </source>
</evidence>
<evidence type="ECO:0000313" key="13">
    <source>
        <dbReference type="Proteomes" id="UP001152799"/>
    </source>
</evidence>
<evidence type="ECO:0000256" key="9">
    <source>
        <dbReference type="ARBA" id="ARBA00023242"/>
    </source>
</evidence>
<evidence type="ECO:0000256" key="3">
    <source>
        <dbReference type="ARBA" id="ARBA00022723"/>
    </source>
</evidence>
<dbReference type="GO" id="GO:0000978">
    <property type="term" value="F:RNA polymerase II cis-regulatory region sequence-specific DNA binding"/>
    <property type="evidence" value="ECO:0007669"/>
    <property type="project" value="TreeGrafter"/>
</dbReference>
<reference evidence="12" key="1">
    <citation type="submission" date="2022-01" db="EMBL/GenBank/DDBJ databases">
        <authorList>
            <person name="King R."/>
        </authorList>
    </citation>
    <scope>NUCLEOTIDE SEQUENCE</scope>
</reference>
<keyword evidence="10" id="KW-0175">Coiled coil</keyword>
<evidence type="ECO:0000256" key="1">
    <source>
        <dbReference type="ARBA" id="ARBA00004123"/>
    </source>
</evidence>
<feature type="compositionally biased region" description="Polar residues" evidence="11">
    <location>
        <begin position="1"/>
        <end position="14"/>
    </location>
</feature>
<feature type="coiled-coil region" evidence="10">
    <location>
        <begin position="87"/>
        <end position="149"/>
    </location>
</feature>
<dbReference type="FunFam" id="4.10.320.30:FF:000001">
    <property type="entry name" value="Myelin transcription factor 1-like, a"/>
    <property type="match status" value="1"/>
</dbReference>
<dbReference type="GO" id="GO:0007399">
    <property type="term" value="P:nervous system development"/>
    <property type="evidence" value="ECO:0007669"/>
    <property type="project" value="UniProtKB-KW"/>
</dbReference>
<evidence type="ECO:0000256" key="6">
    <source>
        <dbReference type="ARBA" id="ARBA00022833"/>
    </source>
</evidence>
<dbReference type="EMBL" id="OU892279">
    <property type="protein sequence ID" value="CAH1128755.1"/>
    <property type="molecule type" value="Genomic_DNA"/>
</dbReference>
<evidence type="ECO:0008006" key="14">
    <source>
        <dbReference type="Google" id="ProtNLM"/>
    </source>
</evidence>
<evidence type="ECO:0000256" key="11">
    <source>
        <dbReference type="SAM" id="MobiDB-lite"/>
    </source>
</evidence>
<dbReference type="OrthoDB" id="10069059at2759"/>
<dbReference type="PANTHER" id="PTHR10816:SF15">
    <property type="entry name" value="MYELIN TRANSCRIPTION FACTOR 1-LIKE PROTEIN"/>
    <property type="match status" value="1"/>
</dbReference>
<comment type="subcellular location">
    <subcellularLocation>
        <location evidence="1">Nucleus</location>
    </subcellularLocation>
</comment>
<keyword evidence="9" id="KW-0539">Nucleus</keyword>
<dbReference type="GO" id="GO:0008270">
    <property type="term" value="F:zinc ion binding"/>
    <property type="evidence" value="ECO:0007669"/>
    <property type="project" value="UniProtKB-KW"/>
</dbReference>
<dbReference type="SUPFAM" id="SSF103637">
    <property type="entry name" value="CCHHC domain"/>
    <property type="match status" value="1"/>
</dbReference>
<evidence type="ECO:0000256" key="7">
    <source>
        <dbReference type="ARBA" id="ARBA00023015"/>
    </source>
</evidence>
<dbReference type="AlphaFoldDB" id="A0A9P0DL71"/>
<organism evidence="12 13">
    <name type="scientific">Ceutorhynchus assimilis</name>
    <name type="common">cabbage seed weevil</name>
    <dbReference type="NCBI Taxonomy" id="467358"/>
    <lineage>
        <taxon>Eukaryota</taxon>
        <taxon>Metazoa</taxon>
        <taxon>Ecdysozoa</taxon>
        <taxon>Arthropoda</taxon>
        <taxon>Hexapoda</taxon>
        <taxon>Insecta</taxon>
        <taxon>Pterygota</taxon>
        <taxon>Neoptera</taxon>
        <taxon>Endopterygota</taxon>
        <taxon>Coleoptera</taxon>
        <taxon>Polyphaga</taxon>
        <taxon>Cucujiformia</taxon>
        <taxon>Curculionidae</taxon>
        <taxon>Ceutorhynchinae</taxon>
        <taxon>Ceutorhynchus</taxon>
    </lineage>
</organism>
<keyword evidence="13" id="KW-1185">Reference proteome</keyword>
<feature type="region of interest" description="Disordered" evidence="11">
    <location>
        <begin position="1"/>
        <end position="23"/>
    </location>
</feature>
<name>A0A9P0DL71_9CUCU</name>
<dbReference type="Gene3D" id="4.10.320.30">
    <property type="match status" value="1"/>
</dbReference>
<dbReference type="Pfam" id="PF01530">
    <property type="entry name" value="zf-C2HC"/>
    <property type="match status" value="1"/>
</dbReference>
<dbReference type="PROSITE" id="PS51802">
    <property type="entry name" value="ZF_CCHHC"/>
    <property type="match status" value="1"/>
</dbReference>
<evidence type="ECO:0000256" key="4">
    <source>
        <dbReference type="ARBA" id="ARBA00022737"/>
    </source>
</evidence>
<keyword evidence="8" id="KW-0804">Transcription</keyword>
<keyword evidence="7" id="KW-0805">Transcription regulation</keyword>
<dbReference type="Proteomes" id="UP001152799">
    <property type="component" value="Chromosome 3"/>
</dbReference>
<keyword evidence="5" id="KW-0863">Zinc-finger</keyword>
<accession>A0A9P0DL71</accession>
<dbReference type="InterPro" id="IPR036060">
    <property type="entry name" value="Znf_C2H2C_sf"/>
</dbReference>
<keyword evidence="3" id="KW-0479">Metal-binding</keyword>
<comment type="similarity">
    <text evidence="2">Belongs to the MYT1 family.</text>
</comment>
<protein>
    <recommendedName>
        <fullName evidence="14">Myelin transcription factor 1-like protein</fullName>
    </recommendedName>
</protein>
<evidence type="ECO:0000256" key="5">
    <source>
        <dbReference type="ARBA" id="ARBA00022771"/>
    </source>
</evidence>
<dbReference type="InterPro" id="IPR002515">
    <property type="entry name" value="Znf_C2H2C"/>
</dbReference>
<keyword evidence="6" id="KW-0862">Zinc</keyword>
<dbReference type="PANTHER" id="PTHR10816">
    <property type="entry name" value="MYELIN TRANSCRIPTION FACTOR 1-RELATED"/>
    <property type="match status" value="1"/>
</dbReference>
<sequence length="211" mass="23773">MNSIDSPTASNNEIPKSLEEQDEPKAATIVQFRRANCPTPGCDGNGHVTNAFLTHRSLRGCPIAGQKRNRNCAENKPHTGEEKNRLITILEAAIAEFQSENALIESETLKLKSDIDNMESRLTQVGEDKEQLKQEIIEKEMIYESLKNDFIETLKQVHFPSEKISQENFGTCLSSIQELCTPSDNGTDENRQLLETIKCVMQDLLSFKFIN</sequence>
<evidence type="ECO:0000256" key="8">
    <source>
        <dbReference type="ARBA" id="ARBA00023163"/>
    </source>
</evidence>
<dbReference type="GO" id="GO:0005634">
    <property type="term" value="C:nucleus"/>
    <property type="evidence" value="ECO:0007669"/>
    <property type="project" value="UniProtKB-SubCell"/>
</dbReference>
<evidence type="ECO:0000256" key="10">
    <source>
        <dbReference type="SAM" id="Coils"/>
    </source>
</evidence>
<dbReference type="GO" id="GO:0000981">
    <property type="term" value="F:DNA-binding transcription factor activity, RNA polymerase II-specific"/>
    <property type="evidence" value="ECO:0007669"/>
    <property type="project" value="TreeGrafter"/>
</dbReference>